<evidence type="ECO:0000256" key="1">
    <source>
        <dbReference type="SAM" id="SignalP"/>
    </source>
</evidence>
<proteinExistence type="predicted"/>
<dbReference type="Proteomes" id="UP000256970">
    <property type="component" value="Unassembled WGS sequence"/>
</dbReference>
<keyword evidence="1" id="KW-0732">Signal</keyword>
<accession>A0A383V9V4</accession>
<feature type="signal peptide" evidence="1">
    <location>
        <begin position="1"/>
        <end position="28"/>
    </location>
</feature>
<reference evidence="2 3" key="1">
    <citation type="submission" date="2016-10" db="EMBL/GenBank/DDBJ databases">
        <authorList>
            <person name="Cai Z."/>
        </authorList>
    </citation>
    <scope>NUCLEOTIDE SEQUENCE [LARGE SCALE GENOMIC DNA]</scope>
</reference>
<evidence type="ECO:0000313" key="3">
    <source>
        <dbReference type="Proteomes" id="UP000256970"/>
    </source>
</evidence>
<dbReference type="EMBL" id="FNXT01000153">
    <property type="protein sequence ID" value="SZX61552.1"/>
    <property type="molecule type" value="Genomic_DNA"/>
</dbReference>
<dbReference type="AlphaFoldDB" id="A0A383V9V4"/>
<name>A0A383V9V4_TETOB</name>
<evidence type="ECO:0008006" key="4">
    <source>
        <dbReference type="Google" id="ProtNLM"/>
    </source>
</evidence>
<feature type="chain" id="PRO_5017086747" description="SCP domain-containing protein" evidence="1">
    <location>
        <begin position="29"/>
        <end position="113"/>
    </location>
</feature>
<keyword evidence="3" id="KW-1185">Reference proteome</keyword>
<evidence type="ECO:0000313" key="2">
    <source>
        <dbReference type="EMBL" id="SZX61552.1"/>
    </source>
</evidence>
<organism evidence="2 3">
    <name type="scientific">Tetradesmus obliquus</name>
    <name type="common">Green alga</name>
    <name type="synonym">Acutodesmus obliquus</name>
    <dbReference type="NCBI Taxonomy" id="3088"/>
    <lineage>
        <taxon>Eukaryota</taxon>
        <taxon>Viridiplantae</taxon>
        <taxon>Chlorophyta</taxon>
        <taxon>core chlorophytes</taxon>
        <taxon>Chlorophyceae</taxon>
        <taxon>CS clade</taxon>
        <taxon>Sphaeropleales</taxon>
        <taxon>Scenedesmaceae</taxon>
        <taxon>Tetradesmus</taxon>
    </lineage>
</organism>
<gene>
    <name evidence="2" type="ORF">BQ4739_LOCUS2066</name>
</gene>
<protein>
    <recommendedName>
        <fullName evidence="4">SCP domain-containing protein</fullName>
    </recommendedName>
</protein>
<sequence length="113" mass="11838">MAGSTRGAVLAAGVLVMHLLLAINVCEAADSSGAQMLSRRMLQLRGGNLHSYVVRSAAATYEAIDEAARHGASIPAVQRAAMVGSSTSWALGQGDPSTFDMVEWQSRRGGHKL</sequence>